<feature type="transmembrane region" description="Helical" evidence="7">
    <location>
        <begin position="202"/>
        <end position="221"/>
    </location>
</feature>
<dbReference type="EMBL" id="WAEM01000004">
    <property type="protein sequence ID" value="KAB1155864.1"/>
    <property type="molecule type" value="Genomic_DNA"/>
</dbReference>
<name>A0A7J5AE68_9FLAO</name>
<accession>A0A7J5AE68</accession>
<evidence type="ECO:0000259" key="8">
    <source>
        <dbReference type="Pfam" id="PF01757"/>
    </source>
</evidence>
<reference evidence="9 10" key="1">
    <citation type="submission" date="2019-09" db="EMBL/GenBank/DDBJ databases">
        <title>Flavobacterium sp. nov., isolated from glacier ice.</title>
        <authorList>
            <person name="Liu Q."/>
        </authorList>
    </citation>
    <scope>NUCLEOTIDE SEQUENCE [LARGE SCALE GENOMIC DNA]</scope>
    <source>
        <strain evidence="9 10">NBRC 112527</strain>
    </source>
</reference>
<feature type="transmembrane region" description="Helical" evidence="7">
    <location>
        <begin position="128"/>
        <end position="148"/>
    </location>
</feature>
<dbReference type="InterPro" id="IPR002656">
    <property type="entry name" value="Acyl_transf_3_dom"/>
</dbReference>
<dbReference type="GO" id="GO:0016413">
    <property type="term" value="F:O-acetyltransferase activity"/>
    <property type="evidence" value="ECO:0007669"/>
    <property type="project" value="TreeGrafter"/>
</dbReference>
<feature type="transmembrane region" description="Helical" evidence="7">
    <location>
        <begin position="44"/>
        <end position="68"/>
    </location>
</feature>
<feature type="transmembrane region" description="Helical" evidence="7">
    <location>
        <begin position="12"/>
        <end position="32"/>
    </location>
</feature>
<comment type="subcellular location">
    <subcellularLocation>
        <location evidence="1">Cell membrane</location>
        <topology evidence="1">Multi-pass membrane protein</topology>
    </subcellularLocation>
</comment>
<keyword evidence="3" id="KW-1003">Cell membrane</keyword>
<dbReference type="Pfam" id="PF01757">
    <property type="entry name" value="Acyl_transf_3"/>
    <property type="match status" value="1"/>
</dbReference>
<evidence type="ECO:0000256" key="2">
    <source>
        <dbReference type="ARBA" id="ARBA00007400"/>
    </source>
</evidence>
<feature type="transmembrane region" description="Helical" evidence="7">
    <location>
        <begin position="297"/>
        <end position="318"/>
    </location>
</feature>
<feature type="domain" description="Acyltransferase 3" evidence="8">
    <location>
        <begin position="9"/>
        <end position="352"/>
    </location>
</feature>
<feature type="transmembrane region" description="Helical" evidence="7">
    <location>
        <begin position="233"/>
        <end position="253"/>
    </location>
</feature>
<dbReference type="GO" id="GO:0005886">
    <property type="term" value="C:plasma membrane"/>
    <property type="evidence" value="ECO:0007669"/>
    <property type="project" value="UniProtKB-SubCell"/>
</dbReference>
<dbReference type="PANTHER" id="PTHR40074:SF2">
    <property type="entry name" value="O-ACETYLTRANSFERASE WECH"/>
    <property type="match status" value="1"/>
</dbReference>
<feature type="transmembrane region" description="Helical" evidence="7">
    <location>
        <begin position="265"/>
        <end position="285"/>
    </location>
</feature>
<evidence type="ECO:0000313" key="10">
    <source>
        <dbReference type="Proteomes" id="UP000490922"/>
    </source>
</evidence>
<keyword evidence="5 7" id="KW-1133">Transmembrane helix</keyword>
<dbReference type="AlphaFoldDB" id="A0A7J5AE68"/>
<dbReference type="GO" id="GO:0009246">
    <property type="term" value="P:enterobacterial common antigen biosynthetic process"/>
    <property type="evidence" value="ECO:0007669"/>
    <property type="project" value="TreeGrafter"/>
</dbReference>
<feature type="transmembrane region" description="Helical" evidence="7">
    <location>
        <begin position="155"/>
        <end position="182"/>
    </location>
</feature>
<organism evidence="9 10">
    <name type="scientific">Flavobacterium luteum</name>
    <dbReference type="NCBI Taxonomy" id="2026654"/>
    <lineage>
        <taxon>Bacteria</taxon>
        <taxon>Pseudomonadati</taxon>
        <taxon>Bacteroidota</taxon>
        <taxon>Flavobacteriia</taxon>
        <taxon>Flavobacteriales</taxon>
        <taxon>Flavobacteriaceae</taxon>
        <taxon>Flavobacterium</taxon>
    </lineage>
</organism>
<keyword evidence="6 7" id="KW-0472">Membrane</keyword>
<evidence type="ECO:0000256" key="6">
    <source>
        <dbReference type="ARBA" id="ARBA00023136"/>
    </source>
</evidence>
<keyword evidence="10" id="KW-1185">Reference proteome</keyword>
<evidence type="ECO:0000256" key="3">
    <source>
        <dbReference type="ARBA" id="ARBA00022475"/>
    </source>
</evidence>
<dbReference type="RefSeq" id="WP_151107683.1">
    <property type="nucleotide sequence ID" value="NZ_WAEM01000004.1"/>
</dbReference>
<evidence type="ECO:0000256" key="1">
    <source>
        <dbReference type="ARBA" id="ARBA00004651"/>
    </source>
</evidence>
<keyword evidence="4 7" id="KW-0812">Transmembrane</keyword>
<keyword evidence="9" id="KW-0012">Acyltransferase</keyword>
<comment type="similarity">
    <text evidence="2">Belongs to the acyltransferase 3 family.</text>
</comment>
<gene>
    <name evidence="9" type="ORF">F6464_10100</name>
</gene>
<dbReference type="OrthoDB" id="9810469at2"/>
<feature type="transmembrane region" description="Helical" evidence="7">
    <location>
        <begin position="330"/>
        <end position="352"/>
    </location>
</feature>
<evidence type="ECO:0000313" key="9">
    <source>
        <dbReference type="EMBL" id="KAB1155864.1"/>
    </source>
</evidence>
<sequence>MNEIKKRYDFIDLLKAIAIFFVVMFHFNYLQIDFLIGNDNISYINYFIKSILCTCVPLFFFVNGALLLNKSSLDLKNHIFKMGNIIILTVVWGIITLLALSIIRNEKLSFLEVIKGVYYLKDGWINHIWFLEALICIYIFFPLIFHVFKNNVNSFYFFFACVMLLTFGNSFISNCATVISFLSQKMLDSQLTQNHFKEFNPFRGMHGYSIGYFLLGGLLFYHKDFINRKKYRLIAIITIPLSMLLLFLYGVIVSKKQNQIWNIVWYGYDTIFALILVAAIFVLSLKYQHKGIFGKGIHLIGENSLGIYFLHIIIGDFLKPFYSEIEFNQTIVVNIIFASIILLSSLFIVLLFKKIPIVKHLFIIN</sequence>
<proteinExistence type="inferred from homology"/>
<protein>
    <submittedName>
        <fullName evidence="9">Acyltransferase family protein</fullName>
    </submittedName>
</protein>
<keyword evidence="9" id="KW-0808">Transferase</keyword>
<feature type="transmembrane region" description="Helical" evidence="7">
    <location>
        <begin position="80"/>
        <end position="103"/>
    </location>
</feature>
<dbReference type="Proteomes" id="UP000490922">
    <property type="component" value="Unassembled WGS sequence"/>
</dbReference>
<evidence type="ECO:0000256" key="5">
    <source>
        <dbReference type="ARBA" id="ARBA00022989"/>
    </source>
</evidence>
<evidence type="ECO:0000256" key="4">
    <source>
        <dbReference type="ARBA" id="ARBA00022692"/>
    </source>
</evidence>
<dbReference type="PANTHER" id="PTHR40074">
    <property type="entry name" value="O-ACETYLTRANSFERASE WECH"/>
    <property type="match status" value="1"/>
</dbReference>
<evidence type="ECO:0000256" key="7">
    <source>
        <dbReference type="SAM" id="Phobius"/>
    </source>
</evidence>
<comment type="caution">
    <text evidence="9">The sequence shown here is derived from an EMBL/GenBank/DDBJ whole genome shotgun (WGS) entry which is preliminary data.</text>
</comment>